<dbReference type="InterPro" id="IPR036388">
    <property type="entry name" value="WH-like_DNA-bd_sf"/>
</dbReference>
<keyword evidence="4" id="KW-0804">Transcription</keyword>
<dbReference type="Pfam" id="PF03466">
    <property type="entry name" value="LysR_substrate"/>
    <property type="match status" value="1"/>
</dbReference>
<dbReference type="PANTHER" id="PTHR30537:SF5">
    <property type="entry name" value="HTH-TYPE TRANSCRIPTIONAL ACTIVATOR TTDR-RELATED"/>
    <property type="match status" value="1"/>
</dbReference>
<accession>A0A3B0WGH5</accession>
<keyword evidence="2" id="KW-0805">Transcription regulation</keyword>
<dbReference type="CDD" id="cd08422">
    <property type="entry name" value="PBP2_CrgA_like"/>
    <property type="match status" value="1"/>
</dbReference>
<dbReference type="SUPFAM" id="SSF46785">
    <property type="entry name" value="Winged helix' DNA-binding domain"/>
    <property type="match status" value="1"/>
</dbReference>
<evidence type="ECO:0000256" key="1">
    <source>
        <dbReference type="ARBA" id="ARBA00009437"/>
    </source>
</evidence>
<dbReference type="PROSITE" id="PS50931">
    <property type="entry name" value="HTH_LYSR"/>
    <property type="match status" value="1"/>
</dbReference>
<dbReference type="GO" id="GO:0003700">
    <property type="term" value="F:DNA-binding transcription factor activity"/>
    <property type="evidence" value="ECO:0007669"/>
    <property type="project" value="InterPro"/>
</dbReference>
<dbReference type="AlphaFoldDB" id="A0A3B0WGH5"/>
<evidence type="ECO:0000256" key="2">
    <source>
        <dbReference type="ARBA" id="ARBA00023015"/>
    </source>
</evidence>
<gene>
    <name evidence="6" type="ORF">MNBD_GAMMA05-1403</name>
</gene>
<dbReference type="GO" id="GO:0006351">
    <property type="term" value="P:DNA-templated transcription"/>
    <property type="evidence" value="ECO:0007669"/>
    <property type="project" value="TreeGrafter"/>
</dbReference>
<dbReference type="InterPro" id="IPR058163">
    <property type="entry name" value="LysR-type_TF_proteobact-type"/>
</dbReference>
<dbReference type="InterPro" id="IPR005119">
    <property type="entry name" value="LysR_subst-bd"/>
</dbReference>
<evidence type="ECO:0000256" key="4">
    <source>
        <dbReference type="ARBA" id="ARBA00023163"/>
    </source>
</evidence>
<sequence length="335" mass="37726">MCFQLIDNMNYENIIVENKSTIKVFMQDISAIPVFTAVIEHGSFSKAAKKLGITKSAVSKRITGLEAQLGVKLLYRSTRKLSLTEAGERYFAYALQAFQAAQEAENAATELQHVPKGTLRISSPMSFGRLHLAPIIPLFLQQYPQINLHMDMSDTWSDVIAEGFDLALRAGDLVDSSLIAKKLTPLHSVLCASPNYLAEHGIPKMPQDLIHHNCILYTYHTVVNEWVFIKNGEEETVRISGNYQVNNSEALRESLVQGLGIGRIPTFIAGGDIESGRLIPVINDYAMPYKSLYAVFPEKQYMPEKVRVFIDFLVENLGGEHPYWDRCWNKENEKN</sequence>
<dbReference type="PRINTS" id="PR00039">
    <property type="entry name" value="HTHLYSR"/>
</dbReference>
<evidence type="ECO:0000313" key="6">
    <source>
        <dbReference type="EMBL" id="VAW50382.1"/>
    </source>
</evidence>
<protein>
    <submittedName>
        <fullName evidence="6">Transcriptional regulator, LysR family</fullName>
    </submittedName>
</protein>
<keyword evidence="3" id="KW-0238">DNA-binding</keyword>
<dbReference type="FunFam" id="1.10.10.10:FF:000001">
    <property type="entry name" value="LysR family transcriptional regulator"/>
    <property type="match status" value="1"/>
</dbReference>
<name>A0A3B0WGH5_9ZZZZ</name>
<dbReference type="Pfam" id="PF00126">
    <property type="entry name" value="HTH_1"/>
    <property type="match status" value="1"/>
</dbReference>
<dbReference type="Gene3D" id="3.40.190.290">
    <property type="match status" value="1"/>
</dbReference>
<evidence type="ECO:0000259" key="5">
    <source>
        <dbReference type="PROSITE" id="PS50931"/>
    </source>
</evidence>
<dbReference type="SUPFAM" id="SSF53850">
    <property type="entry name" value="Periplasmic binding protein-like II"/>
    <property type="match status" value="1"/>
</dbReference>
<feature type="domain" description="HTH lysR-type" evidence="5">
    <location>
        <begin position="34"/>
        <end position="84"/>
    </location>
</feature>
<dbReference type="InterPro" id="IPR000847">
    <property type="entry name" value="LysR_HTH_N"/>
</dbReference>
<dbReference type="InterPro" id="IPR036390">
    <property type="entry name" value="WH_DNA-bd_sf"/>
</dbReference>
<dbReference type="PANTHER" id="PTHR30537">
    <property type="entry name" value="HTH-TYPE TRANSCRIPTIONAL REGULATOR"/>
    <property type="match status" value="1"/>
</dbReference>
<dbReference type="Gene3D" id="1.10.10.10">
    <property type="entry name" value="Winged helix-like DNA-binding domain superfamily/Winged helix DNA-binding domain"/>
    <property type="match status" value="1"/>
</dbReference>
<comment type="similarity">
    <text evidence="1">Belongs to the LysR transcriptional regulatory family.</text>
</comment>
<organism evidence="6">
    <name type="scientific">hydrothermal vent metagenome</name>
    <dbReference type="NCBI Taxonomy" id="652676"/>
    <lineage>
        <taxon>unclassified sequences</taxon>
        <taxon>metagenomes</taxon>
        <taxon>ecological metagenomes</taxon>
    </lineage>
</organism>
<dbReference type="FunFam" id="3.40.190.290:FF:000001">
    <property type="entry name" value="Transcriptional regulator, LysR family"/>
    <property type="match status" value="1"/>
</dbReference>
<proteinExistence type="inferred from homology"/>
<reference evidence="6" key="1">
    <citation type="submission" date="2018-06" db="EMBL/GenBank/DDBJ databases">
        <authorList>
            <person name="Zhirakovskaya E."/>
        </authorList>
    </citation>
    <scope>NUCLEOTIDE SEQUENCE</scope>
</reference>
<dbReference type="EMBL" id="UOFE01000002">
    <property type="protein sequence ID" value="VAW50382.1"/>
    <property type="molecule type" value="Genomic_DNA"/>
</dbReference>
<evidence type="ECO:0000256" key="3">
    <source>
        <dbReference type="ARBA" id="ARBA00023125"/>
    </source>
</evidence>
<dbReference type="GO" id="GO:0043565">
    <property type="term" value="F:sequence-specific DNA binding"/>
    <property type="evidence" value="ECO:0007669"/>
    <property type="project" value="TreeGrafter"/>
</dbReference>